<dbReference type="InterPro" id="IPR035965">
    <property type="entry name" value="PAS-like_dom_sf"/>
</dbReference>
<dbReference type="PANTHER" id="PTHR45138">
    <property type="entry name" value="REGULATORY COMPONENTS OF SENSORY TRANSDUCTION SYSTEM"/>
    <property type="match status" value="1"/>
</dbReference>
<evidence type="ECO:0000256" key="1">
    <source>
        <dbReference type="ARBA" id="ARBA00001946"/>
    </source>
</evidence>
<evidence type="ECO:0000256" key="3">
    <source>
        <dbReference type="ARBA" id="ARBA00034247"/>
    </source>
</evidence>
<comment type="cofactor">
    <cofactor evidence="1">
        <name>Mg(2+)</name>
        <dbReference type="ChEBI" id="CHEBI:18420"/>
    </cofactor>
</comment>
<dbReference type="InterPro" id="IPR050469">
    <property type="entry name" value="Diguanylate_Cyclase"/>
</dbReference>
<dbReference type="InterPro" id="IPR029787">
    <property type="entry name" value="Nucleotide_cyclase"/>
</dbReference>
<evidence type="ECO:0000313" key="6">
    <source>
        <dbReference type="Proteomes" id="UP000596074"/>
    </source>
</evidence>
<dbReference type="GO" id="GO:0052621">
    <property type="term" value="F:diguanylate cyclase activity"/>
    <property type="evidence" value="ECO:0007669"/>
    <property type="project" value="UniProtKB-EC"/>
</dbReference>
<dbReference type="PROSITE" id="PS50887">
    <property type="entry name" value="GGDEF"/>
    <property type="match status" value="1"/>
</dbReference>
<dbReference type="AlphaFoldDB" id="A0A9X7UWQ1"/>
<dbReference type="Proteomes" id="UP000596074">
    <property type="component" value="Chromosome"/>
</dbReference>
<dbReference type="SMART" id="SM00267">
    <property type="entry name" value="GGDEF"/>
    <property type="match status" value="1"/>
</dbReference>
<evidence type="ECO:0000256" key="2">
    <source>
        <dbReference type="ARBA" id="ARBA00012528"/>
    </source>
</evidence>
<dbReference type="FunFam" id="3.30.70.270:FF:000001">
    <property type="entry name" value="Diguanylate cyclase domain protein"/>
    <property type="match status" value="1"/>
</dbReference>
<name>A0A9X7UWQ1_9GAMM</name>
<dbReference type="SUPFAM" id="SSF55073">
    <property type="entry name" value="Nucleotide cyclase"/>
    <property type="match status" value="1"/>
</dbReference>
<dbReference type="Pfam" id="PF00990">
    <property type="entry name" value="GGDEF"/>
    <property type="match status" value="1"/>
</dbReference>
<dbReference type="SUPFAM" id="SSF55785">
    <property type="entry name" value="PYP-like sensor domain (PAS domain)"/>
    <property type="match status" value="1"/>
</dbReference>
<reference evidence="5 6" key="1">
    <citation type="submission" date="2019-11" db="EMBL/GenBank/DDBJ databases">
        <title>Venatorbacter sp. nov. a predator of Campylobacter and other Gram-negative bacteria.</title>
        <authorList>
            <person name="Saeedi A."/>
            <person name="Cummings N.J."/>
            <person name="Connerton I.F."/>
            <person name="Connerton P.L."/>
        </authorList>
    </citation>
    <scope>NUCLEOTIDE SEQUENCE [LARGE SCALE GENOMIC DNA]</scope>
    <source>
        <strain evidence="5">XL5</strain>
    </source>
</reference>
<dbReference type="RefSeq" id="WP_228344334.1">
    <property type="nucleotide sequence ID" value="NZ_CP046056.1"/>
</dbReference>
<feature type="domain" description="GGDEF" evidence="4">
    <location>
        <begin position="171"/>
        <end position="306"/>
    </location>
</feature>
<comment type="catalytic activity">
    <reaction evidence="3">
        <text>2 GTP = 3',3'-c-di-GMP + 2 diphosphate</text>
        <dbReference type="Rhea" id="RHEA:24898"/>
        <dbReference type="ChEBI" id="CHEBI:33019"/>
        <dbReference type="ChEBI" id="CHEBI:37565"/>
        <dbReference type="ChEBI" id="CHEBI:58805"/>
        <dbReference type="EC" id="2.7.7.65"/>
    </reaction>
</comment>
<dbReference type="NCBIfam" id="TIGR00254">
    <property type="entry name" value="GGDEF"/>
    <property type="match status" value="1"/>
</dbReference>
<dbReference type="CDD" id="cd01949">
    <property type="entry name" value="GGDEF"/>
    <property type="match status" value="1"/>
</dbReference>
<protein>
    <recommendedName>
        <fullName evidence="2">diguanylate cyclase</fullName>
        <ecNumber evidence="2">2.7.7.65</ecNumber>
    </recommendedName>
</protein>
<organism evidence="5 6">
    <name type="scientific">Venatoribacter cucullus</name>
    <dbReference type="NCBI Taxonomy" id="2661630"/>
    <lineage>
        <taxon>Bacteria</taxon>
        <taxon>Pseudomonadati</taxon>
        <taxon>Pseudomonadota</taxon>
        <taxon>Gammaproteobacteria</taxon>
        <taxon>Oceanospirillales</taxon>
        <taxon>Oceanospirillaceae</taxon>
        <taxon>Venatoribacter</taxon>
    </lineage>
</organism>
<dbReference type="PANTHER" id="PTHR45138:SF9">
    <property type="entry name" value="DIGUANYLATE CYCLASE DGCM-RELATED"/>
    <property type="match status" value="1"/>
</dbReference>
<proteinExistence type="predicted"/>
<dbReference type="InterPro" id="IPR043128">
    <property type="entry name" value="Rev_trsase/Diguanyl_cyclase"/>
</dbReference>
<dbReference type="GO" id="GO:0005886">
    <property type="term" value="C:plasma membrane"/>
    <property type="evidence" value="ECO:0007669"/>
    <property type="project" value="TreeGrafter"/>
</dbReference>
<accession>A0A9X7UWQ1</accession>
<dbReference type="GO" id="GO:0043709">
    <property type="term" value="P:cell adhesion involved in single-species biofilm formation"/>
    <property type="evidence" value="ECO:0007669"/>
    <property type="project" value="TreeGrafter"/>
</dbReference>
<dbReference type="EC" id="2.7.7.65" evidence="2"/>
<dbReference type="InterPro" id="IPR000160">
    <property type="entry name" value="GGDEF_dom"/>
</dbReference>
<evidence type="ECO:0000313" key="5">
    <source>
        <dbReference type="EMBL" id="QQD24294.1"/>
    </source>
</evidence>
<dbReference type="Gene3D" id="3.30.70.270">
    <property type="match status" value="1"/>
</dbReference>
<dbReference type="KEGG" id="vcw:GJQ55_07285"/>
<gene>
    <name evidence="5" type="ORF">GJQ55_07285</name>
</gene>
<dbReference type="Gene3D" id="3.30.450.20">
    <property type="entry name" value="PAS domain"/>
    <property type="match status" value="1"/>
</dbReference>
<dbReference type="GO" id="GO:1902201">
    <property type="term" value="P:negative regulation of bacterial-type flagellum-dependent cell motility"/>
    <property type="evidence" value="ECO:0007669"/>
    <property type="project" value="TreeGrafter"/>
</dbReference>
<keyword evidence="6" id="KW-1185">Reference proteome</keyword>
<sequence>MPESPQDTHQHAMTTILDSLDALVYVADMDTHELLFLNEYGRSKWGMPAGRRCWEVLQKNQQGPCAFCTNHHLRDAGGNSSGVHVWEFQNTVTGRWFQCRDQAIRWVDGRLVRLEIATDITDRKQTEQALEEARIKAQQLADTDVLTHINNRRAFFKLGEQLLLQAHRFGQPASLIMFDLDFFKQINDNHGHAAGDAVLVQIAQLCTSNIRDADIAARLGGEEFAILLPQTDYPHALNLATRLHNAIANNPTAFNGQQLPCTASFGVTCTDHWVQAGNSMPVLDELLNAADQRLFSVKRNGRNGIA</sequence>
<dbReference type="EMBL" id="CP046056">
    <property type="protein sequence ID" value="QQD24294.1"/>
    <property type="molecule type" value="Genomic_DNA"/>
</dbReference>
<evidence type="ECO:0000259" key="4">
    <source>
        <dbReference type="PROSITE" id="PS50887"/>
    </source>
</evidence>